<feature type="transmembrane region" description="Helical" evidence="2">
    <location>
        <begin position="56"/>
        <end position="74"/>
    </location>
</feature>
<evidence type="ECO:0000256" key="1">
    <source>
        <dbReference type="SAM" id="MobiDB-lite"/>
    </source>
</evidence>
<keyword evidence="4" id="KW-1185">Reference proteome</keyword>
<reference evidence="3 4" key="1">
    <citation type="submission" date="2016-10" db="EMBL/GenBank/DDBJ databases">
        <authorList>
            <person name="de Groot N.N."/>
        </authorList>
    </citation>
    <scope>NUCLEOTIDE SEQUENCE [LARGE SCALE GENOMIC DNA]</scope>
    <source>
        <strain evidence="3 4">DSM 25186</strain>
    </source>
</reference>
<evidence type="ECO:0000313" key="3">
    <source>
        <dbReference type="EMBL" id="SDL53695.1"/>
    </source>
</evidence>
<gene>
    <name evidence="3" type="ORF">SAMN05421823_106266</name>
</gene>
<dbReference type="Proteomes" id="UP000198510">
    <property type="component" value="Unassembled WGS sequence"/>
</dbReference>
<evidence type="ECO:0000256" key="2">
    <source>
        <dbReference type="SAM" id="Phobius"/>
    </source>
</evidence>
<dbReference type="AlphaFoldDB" id="A0A1G9KWG1"/>
<keyword evidence="2" id="KW-0812">Transmembrane</keyword>
<proteinExistence type="predicted"/>
<keyword evidence="2" id="KW-1133">Transmembrane helix</keyword>
<keyword evidence="2" id="KW-0472">Membrane</keyword>
<feature type="compositionally biased region" description="Low complexity" evidence="1">
    <location>
        <begin position="143"/>
        <end position="158"/>
    </location>
</feature>
<dbReference type="EMBL" id="FNFO01000006">
    <property type="protein sequence ID" value="SDL53695.1"/>
    <property type="molecule type" value="Genomic_DNA"/>
</dbReference>
<organism evidence="3 4">
    <name type="scientific">Catalinimonas alkaloidigena</name>
    <dbReference type="NCBI Taxonomy" id="1075417"/>
    <lineage>
        <taxon>Bacteria</taxon>
        <taxon>Pseudomonadati</taxon>
        <taxon>Bacteroidota</taxon>
        <taxon>Cytophagia</taxon>
        <taxon>Cytophagales</taxon>
        <taxon>Catalimonadaceae</taxon>
        <taxon>Catalinimonas</taxon>
    </lineage>
</organism>
<dbReference type="STRING" id="1075417.SAMN05421823_106266"/>
<dbReference type="RefSeq" id="WP_089684077.1">
    <property type="nucleotide sequence ID" value="NZ_FNFO01000006.1"/>
</dbReference>
<name>A0A1G9KWG1_9BACT</name>
<protein>
    <submittedName>
        <fullName evidence="3">Uncharacterized protein</fullName>
    </submittedName>
</protein>
<evidence type="ECO:0000313" key="4">
    <source>
        <dbReference type="Proteomes" id="UP000198510"/>
    </source>
</evidence>
<sequence length="284" mass="30342">MQENRDEELDRLFADKLAHHTRRPAPHLWNRLEATLADEKSAAVAPVMTAGKHPRWWYAAAAAVLLPFCVWVGVQTYQNASDGDRLAGTTAPTEMTDTATGLAHAVLPGDTVATALRPRLQTAPTVAVQTTVPAAVPSPQPATAPAAAAAPTLAQRSAGTRQQNAPVTVPEKTLQPFEMPAREPEALALTEEASAPATTERAPVEPRATGTTLEIEVRPSRSENAGLLAQAAPDEDATAQGLGGVFRQLKKAARGEKVELNQIIPIDKEDLLAHVPFRKEKHQD</sequence>
<feature type="region of interest" description="Disordered" evidence="1">
    <location>
        <begin position="137"/>
        <end position="168"/>
    </location>
</feature>
<accession>A0A1G9KWG1</accession>
<dbReference type="OrthoDB" id="948161at2"/>